<evidence type="ECO:0000259" key="1">
    <source>
        <dbReference type="Pfam" id="PF13304"/>
    </source>
</evidence>
<dbReference type="InterPro" id="IPR051396">
    <property type="entry name" value="Bact_Antivir_Def_Nuclease"/>
</dbReference>
<dbReference type="CDD" id="cd01026">
    <property type="entry name" value="TOPRIM_OLD"/>
    <property type="match status" value="1"/>
</dbReference>
<reference evidence="3 4" key="1">
    <citation type="submission" date="2022-02" db="EMBL/GenBank/DDBJ databases">
        <title>Draft genome sequence of Mezorhizobium retamae strain IRAMC:0171 isolated from Retama raetam nodules.</title>
        <authorList>
            <person name="Bengaied R."/>
            <person name="Sbissi I."/>
            <person name="Huber K."/>
            <person name="Ghodbane F."/>
            <person name="Nouioui I."/>
            <person name="Tarhouni M."/>
            <person name="Gtari M."/>
        </authorList>
    </citation>
    <scope>NUCLEOTIDE SEQUENCE [LARGE SCALE GENOMIC DNA]</scope>
    <source>
        <strain evidence="3 4">IRAMC:0171</strain>
    </source>
</reference>
<organism evidence="3 4">
    <name type="scientific">Mesorhizobium retamae</name>
    <dbReference type="NCBI Taxonomy" id="2912854"/>
    <lineage>
        <taxon>Bacteria</taxon>
        <taxon>Pseudomonadati</taxon>
        <taxon>Pseudomonadota</taxon>
        <taxon>Alphaproteobacteria</taxon>
        <taxon>Hyphomicrobiales</taxon>
        <taxon>Phyllobacteriaceae</taxon>
        <taxon>Mesorhizobium</taxon>
    </lineage>
</organism>
<protein>
    <submittedName>
        <fullName evidence="3">AAA family ATPase</fullName>
    </submittedName>
</protein>
<dbReference type="Pfam" id="PF20469">
    <property type="entry name" value="OLD-like_TOPRIM"/>
    <property type="match status" value="1"/>
</dbReference>
<sequence length="636" mass="70371">MKISQVRIENFRCVQALDVDLEDTTVFIGANNTGKTAILEAVRIALSRRWGRRGTGFTEHDVHSPGETHDPKTAPPVRVLLRLEEKAPEPWDADMVAALDDLVVLSDAGRNLISLRVTCEWNQESEAFEPAWEFLDAAGQPLTQKSQRATNLSGFFAYAPLFYLAALRDAADEFGPRSALWGRLLKSIRIPAAIEADVQTTLDGLDTKLLAADPRLADIAKIISQAAKIAVGQSEGDARLRMLPMNTWDLISRAAVVLKNEELRPWLPLDHHGQGLQSLSVIFLFQAAAFQQLEEEQPGTEPIFLLEEPEAHLHPQAARTLWERVSELPGQKLVTTHSPYFVQNVPLHNLRLVRLQDGRTELAFMPRSVASDLPWNDGVTQFAAHQGTMLVKNPATGRIDATAWFDPTIAEKLAGCFKANGDQAVIAGAISDLRHRSRGLVTPQEEHELSFLGRRVRGEIFFARRWVLVEGQSEYVLLHAIGRALGYPLDRHGVAVIDFQNNGDAAIYPALATSFAIPWWMITDGDGEAVKFRAQLIKRGFVEADLDGRVSTLPPPHDLESQLIADGHEERLRTILADATTNSALTCPQDEFLKRLKNEKIACVSRLGLQVETDADLALKMPKPFVDLVQSLKGGA</sequence>
<dbReference type="Pfam" id="PF13304">
    <property type="entry name" value="AAA_21"/>
    <property type="match status" value="1"/>
</dbReference>
<dbReference type="EMBL" id="JAKREW010000010">
    <property type="protein sequence ID" value="MCG7505842.1"/>
    <property type="molecule type" value="Genomic_DNA"/>
</dbReference>
<comment type="caution">
    <text evidence="3">The sequence shown here is derived from an EMBL/GenBank/DDBJ whole genome shotgun (WGS) entry which is preliminary data.</text>
</comment>
<dbReference type="Proteomes" id="UP001201701">
    <property type="component" value="Unassembled WGS sequence"/>
</dbReference>
<feature type="domain" description="ATPase AAA-type core" evidence="1">
    <location>
        <begin position="25"/>
        <end position="342"/>
    </location>
</feature>
<feature type="domain" description="OLD protein-like TOPRIM" evidence="2">
    <location>
        <begin position="461"/>
        <end position="526"/>
    </location>
</feature>
<name>A0ABS9QEJ9_9HYPH</name>
<dbReference type="PANTHER" id="PTHR43581">
    <property type="entry name" value="ATP/GTP PHOSPHATASE"/>
    <property type="match status" value="1"/>
</dbReference>
<gene>
    <name evidence="3" type="ORF">L4923_12540</name>
</gene>
<keyword evidence="4" id="KW-1185">Reference proteome</keyword>
<accession>A0ABS9QEJ9</accession>
<evidence type="ECO:0000313" key="4">
    <source>
        <dbReference type="Proteomes" id="UP001201701"/>
    </source>
</evidence>
<dbReference type="InterPro" id="IPR003959">
    <property type="entry name" value="ATPase_AAA_core"/>
</dbReference>
<dbReference type="InterPro" id="IPR034139">
    <property type="entry name" value="TOPRIM_OLD"/>
</dbReference>
<proteinExistence type="predicted"/>
<dbReference type="Gene3D" id="3.40.50.300">
    <property type="entry name" value="P-loop containing nucleotide triphosphate hydrolases"/>
    <property type="match status" value="2"/>
</dbReference>
<dbReference type="InterPro" id="IPR027417">
    <property type="entry name" value="P-loop_NTPase"/>
</dbReference>
<evidence type="ECO:0000313" key="3">
    <source>
        <dbReference type="EMBL" id="MCG7505842.1"/>
    </source>
</evidence>
<dbReference type="SUPFAM" id="SSF52540">
    <property type="entry name" value="P-loop containing nucleoside triphosphate hydrolases"/>
    <property type="match status" value="1"/>
</dbReference>
<dbReference type="RefSeq" id="WP_239365399.1">
    <property type="nucleotide sequence ID" value="NZ_JAKREW010000010.1"/>
</dbReference>
<evidence type="ECO:0000259" key="2">
    <source>
        <dbReference type="Pfam" id="PF20469"/>
    </source>
</evidence>
<dbReference type="PANTHER" id="PTHR43581:SF4">
    <property type="entry name" value="ATP_GTP PHOSPHATASE"/>
    <property type="match status" value="1"/>
</dbReference>